<dbReference type="InterPro" id="IPR014757">
    <property type="entry name" value="Tscrpt_reg_IclR_C"/>
</dbReference>
<proteinExistence type="predicted"/>
<dbReference type="InterPro" id="IPR029016">
    <property type="entry name" value="GAF-like_dom_sf"/>
</dbReference>
<comment type="caution">
    <text evidence="5">The sequence shown here is derived from an EMBL/GenBank/DDBJ whole genome shotgun (WGS) entry which is preliminary data.</text>
</comment>
<keyword evidence="3" id="KW-0804">Transcription</keyword>
<dbReference type="Gene3D" id="3.30.450.40">
    <property type="match status" value="1"/>
</dbReference>
<evidence type="ECO:0000259" key="4">
    <source>
        <dbReference type="PROSITE" id="PS51078"/>
    </source>
</evidence>
<gene>
    <name evidence="5" type="ORF">PGB34_17190</name>
</gene>
<sequence length="362" mass="40641">MRGQPVSGDVNVRRVCATEENLSARTPAANDLARFSRHIHICEKEDSRTFPRLTQIGMRSCAVQTSAVRSSHRWKEPKKGLDAIAAHTFIWRCRVHSIDYRTAGAALFGQMSDQESSMLPPIKSVKRIFEVLELFQIKRTPLTLHEVCIAFSYPASSGSALLKSMVLLGYLEYNKADRTYMPTMKLSDVGGWVQQAIFGNGTLLTALTSLSERFGETVTLTVQSDLYAQYLYLIPSKLPIWYQVPIGTIRPLTGSASGLMILSTMPNREIEKIHRRIKFHQLDPFRQSLPEVMRKITICRAQGFFFAKNSIVDGAGGVSTLLPDTRNGRHHAIGVHGPVERIEPQESEIVRMLRRAVQSTEL</sequence>
<feature type="domain" description="IclR-ED" evidence="4">
    <location>
        <begin position="185"/>
        <end position="362"/>
    </location>
</feature>
<dbReference type="Gene3D" id="1.10.10.10">
    <property type="entry name" value="Winged helix-like DNA-binding domain superfamily/Winged helix DNA-binding domain"/>
    <property type="match status" value="1"/>
</dbReference>
<dbReference type="Proteomes" id="UP001212602">
    <property type="component" value="Unassembled WGS sequence"/>
</dbReference>
<dbReference type="SUPFAM" id="SSF55781">
    <property type="entry name" value="GAF domain-like"/>
    <property type="match status" value="1"/>
</dbReference>
<protein>
    <submittedName>
        <fullName evidence="5">Helix-turn-helix domain-containing protein</fullName>
    </submittedName>
</protein>
<dbReference type="InterPro" id="IPR036388">
    <property type="entry name" value="WH-like_DNA-bd_sf"/>
</dbReference>
<keyword evidence="1" id="KW-0805">Transcription regulation</keyword>
<dbReference type="GO" id="GO:0003677">
    <property type="term" value="F:DNA binding"/>
    <property type="evidence" value="ECO:0007669"/>
    <property type="project" value="UniProtKB-KW"/>
</dbReference>
<dbReference type="Pfam" id="PF01614">
    <property type="entry name" value="IclR_C"/>
    <property type="match status" value="1"/>
</dbReference>
<evidence type="ECO:0000256" key="3">
    <source>
        <dbReference type="ARBA" id="ARBA00023163"/>
    </source>
</evidence>
<dbReference type="InterPro" id="IPR036390">
    <property type="entry name" value="WH_DNA-bd_sf"/>
</dbReference>
<keyword evidence="2" id="KW-0238">DNA-binding</keyword>
<organism evidence="5 6">
    <name type="scientific">Xenophilus arseniciresistens</name>
    <dbReference type="NCBI Taxonomy" id="1283306"/>
    <lineage>
        <taxon>Bacteria</taxon>
        <taxon>Pseudomonadati</taxon>
        <taxon>Pseudomonadota</taxon>
        <taxon>Betaproteobacteria</taxon>
        <taxon>Burkholderiales</taxon>
        <taxon>Comamonadaceae</taxon>
        <taxon>Xenophilus</taxon>
    </lineage>
</organism>
<evidence type="ECO:0000313" key="6">
    <source>
        <dbReference type="Proteomes" id="UP001212602"/>
    </source>
</evidence>
<dbReference type="Pfam" id="PF09339">
    <property type="entry name" value="HTH_IclR"/>
    <property type="match status" value="1"/>
</dbReference>
<evidence type="ECO:0000256" key="2">
    <source>
        <dbReference type="ARBA" id="ARBA00023125"/>
    </source>
</evidence>
<dbReference type="EMBL" id="JAQIPB010000008">
    <property type="protein sequence ID" value="MDA7418103.1"/>
    <property type="molecule type" value="Genomic_DNA"/>
</dbReference>
<dbReference type="AlphaFoldDB" id="A0AAE3NB41"/>
<accession>A0AAE3NB41</accession>
<dbReference type="SUPFAM" id="SSF46785">
    <property type="entry name" value="Winged helix' DNA-binding domain"/>
    <property type="match status" value="1"/>
</dbReference>
<name>A0AAE3NB41_9BURK</name>
<dbReference type="PROSITE" id="PS51078">
    <property type="entry name" value="ICLR_ED"/>
    <property type="match status" value="1"/>
</dbReference>
<keyword evidence="6" id="KW-1185">Reference proteome</keyword>
<dbReference type="RefSeq" id="WP_271429315.1">
    <property type="nucleotide sequence ID" value="NZ_JAQIPB010000008.1"/>
</dbReference>
<dbReference type="PANTHER" id="PTHR30136:SF35">
    <property type="entry name" value="HTH-TYPE TRANSCRIPTIONAL REGULATOR RV1719"/>
    <property type="match status" value="1"/>
</dbReference>
<evidence type="ECO:0000313" key="5">
    <source>
        <dbReference type="EMBL" id="MDA7418103.1"/>
    </source>
</evidence>
<reference evidence="5" key="1">
    <citation type="submission" date="2023-01" db="EMBL/GenBank/DDBJ databases">
        <title>Xenophilus mangrovi sp. nov., isolated from soil of Mangrove nature reserve.</title>
        <authorList>
            <person name="Xu S."/>
            <person name="Liu Z."/>
            <person name="Xu Y."/>
        </authorList>
    </citation>
    <scope>NUCLEOTIDE SEQUENCE</scope>
    <source>
        <strain evidence="5">YW8</strain>
    </source>
</reference>
<evidence type="ECO:0000256" key="1">
    <source>
        <dbReference type="ARBA" id="ARBA00023015"/>
    </source>
</evidence>
<dbReference type="InterPro" id="IPR005471">
    <property type="entry name" value="Tscrpt_reg_IclR_N"/>
</dbReference>
<dbReference type="PANTHER" id="PTHR30136">
    <property type="entry name" value="HELIX-TURN-HELIX TRANSCRIPTIONAL REGULATOR, ICLR FAMILY"/>
    <property type="match status" value="1"/>
</dbReference>
<dbReference type="GO" id="GO:0045892">
    <property type="term" value="P:negative regulation of DNA-templated transcription"/>
    <property type="evidence" value="ECO:0007669"/>
    <property type="project" value="TreeGrafter"/>
</dbReference>
<dbReference type="InterPro" id="IPR050707">
    <property type="entry name" value="HTH_MetabolicPath_Reg"/>
</dbReference>
<dbReference type="GO" id="GO:0003700">
    <property type="term" value="F:DNA-binding transcription factor activity"/>
    <property type="evidence" value="ECO:0007669"/>
    <property type="project" value="TreeGrafter"/>
</dbReference>